<evidence type="ECO:0000256" key="3">
    <source>
        <dbReference type="ARBA" id="ARBA00011095"/>
    </source>
</evidence>
<evidence type="ECO:0000256" key="17">
    <source>
        <dbReference type="SAM" id="MobiDB-lite"/>
    </source>
</evidence>
<evidence type="ECO:0000256" key="6">
    <source>
        <dbReference type="ARBA" id="ARBA00022729"/>
    </source>
</evidence>
<evidence type="ECO:0000256" key="11">
    <source>
        <dbReference type="ARBA" id="ARBA00023180"/>
    </source>
</evidence>
<dbReference type="Pfam" id="PF00060">
    <property type="entry name" value="Lig_chan"/>
    <property type="match status" value="1"/>
</dbReference>
<dbReference type="PANTHER" id="PTHR34836">
    <property type="entry name" value="OS06G0188250 PROTEIN"/>
    <property type="match status" value="1"/>
</dbReference>
<dbReference type="EMBL" id="EU180847">
    <property type="protein sequence ID" value="ABW74563.1"/>
    <property type="molecule type" value="Genomic_DNA"/>
</dbReference>
<keyword evidence="4 15" id="KW-0813">Transport</keyword>
<feature type="region of interest" description="Disordered" evidence="17">
    <location>
        <begin position="876"/>
        <end position="908"/>
    </location>
</feature>
<dbReference type="FunFam" id="3.40.50.2300:FF:000169">
    <property type="entry name" value="Glutamate receptor"/>
    <property type="match status" value="1"/>
</dbReference>
<dbReference type="InterPro" id="IPR017103">
    <property type="entry name" value="Iontropic_Glu_rcpt_pln"/>
</dbReference>
<feature type="transmembrane region" description="Helical" evidence="18">
    <location>
        <begin position="808"/>
        <end position="832"/>
    </location>
</feature>
<evidence type="ECO:0000256" key="10">
    <source>
        <dbReference type="ARBA" id="ARBA00023170"/>
    </source>
</evidence>
<evidence type="ECO:0000256" key="18">
    <source>
        <dbReference type="SAM" id="Phobius"/>
    </source>
</evidence>
<dbReference type="FunFam" id="3.40.50.2300:FF:000310">
    <property type="entry name" value="Glutamate receptor"/>
    <property type="match status" value="1"/>
</dbReference>
<keyword evidence="6 19" id="KW-0732">Signal</keyword>
<dbReference type="SUPFAM" id="SSF53822">
    <property type="entry name" value="Periplasmic binding protein-like I"/>
    <property type="match status" value="1"/>
</dbReference>
<keyword evidence="10 15" id="KW-0675">Receptor</keyword>
<dbReference type="InterPro" id="IPR001320">
    <property type="entry name" value="Iontro_rcpt_C"/>
</dbReference>
<comment type="function">
    <text evidence="14">Glutamate-gated receptor that probably acts as a non-selective cation channel. May be involved in light-signal transduction and calcium homeostasis via the regulation of calcium influx into cells.</text>
</comment>
<dbReference type="InterPro" id="IPR028082">
    <property type="entry name" value="Peripla_BP_I"/>
</dbReference>
<evidence type="ECO:0000259" key="20">
    <source>
        <dbReference type="SMART" id="SM00079"/>
    </source>
</evidence>
<dbReference type="FunFam" id="1.10.287.70:FF:000037">
    <property type="entry name" value="Glutamate receptor"/>
    <property type="match status" value="1"/>
</dbReference>
<dbReference type="PIRSF" id="PIRSF037090">
    <property type="entry name" value="Iontro_Glu-like_rcpt_pln"/>
    <property type="match status" value="1"/>
</dbReference>
<comment type="similarity">
    <text evidence="2 15">Belongs to the glutamate-gated ion channel (TC 1.A.10.1) family.</text>
</comment>
<evidence type="ECO:0000313" key="21">
    <source>
        <dbReference type="EMBL" id="ABW74563.1"/>
    </source>
</evidence>
<evidence type="ECO:0000256" key="19">
    <source>
        <dbReference type="SAM" id="SignalP"/>
    </source>
</evidence>
<evidence type="ECO:0000256" key="15">
    <source>
        <dbReference type="PIRNR" id="PIRNR037090"/>
    </source>
</evidence>
<sequence length="959" mass="108573">MGYFVLFICGFVLMEVGLGQNQKTEIKLGVVLDLQTSFSKICLTSINMSLSDFYEKHADYTTRLTIHVRDSMEDVVQASAAALDLIKNEKVSAIIGPRSSMQAKFMIRLANISQVPTITFSATCPSLTSINSPYFVRGTVDDSSQVRAIAAIVKSFGWRSVVAIYVDNEFGKGIMPYLSDALQEVQAFVVNRCLIPQEANDDQILKELYKLMTMQTRVFVVHMPPTLSFRFFQKAREIGMMEEGYVWLLTDGVMNLMKSNERGSSLENMQGVLGVRSHIPKSKDLEDFRLRWKKKFEKKNSLKEDDVELNIFALRAYDSITALAMSVEKTSITSLWYDNPISSANNKTDLGTLGVSRYGPSLLKALSNVRFKGLAGEFELINRQLELSAFEVINIIGNEERIIGFWKLSNGLVNAKSKNTTSFLGERFGPVIWPGKSRAVPKGWEIPTNGKMLRVGVPVKKGFLNFVDAKTDPINNAMTPTGYCIDVFEAVLKKLPYSVIPKYFAFLSPDGNYDEMTYDAVVGDVTIIANRSLFVDFTLPYTESGVSMMVPLKDNKNKNTWVFLKPWSLDLWVTTACFFVFIGFIVWILEHRVNTDFRGPPQHQIGTSFWFAFSTMNFAHREKVVSNLARFVVLVWCFVVLVLIQSYTANLTSFLTVQQFQPEVTNWKDLIKNNKYIGYQRGTFVRELLKSQGFHEYQLIPFGSAEECNELFSKGTITASFDEVAYLKLILSENCSRYAMVEPSFKTAGFGFVFPKNSPLTDDVSRAILNVTQGEEMQHIENKWFKLQSNCPDLNTTLSSNHLSLSSFSGLFLIAGIASFLALLIFVANFLYEHKHTLFDDSENSFRRKLKFLFRIFDEKDTKSHMFKENAVHNVSSPITQGSSNPSTHQTTPLARSPSQNREFEPRRVPSIPNGELFTLESQQVEDEESTIHVKVNDRKKLQKCINLATLVPALFFWG</sequence>
<keyword evidence="16" id="KW-1015">Disulfide bond</keyword>
<gene>
    <name evidence="21" type="primary">GlutR-2</name>
</gene>
<dbReference type="Gene3D" id="3.40.190.10">
    <property type="entry name" value="Periplasmic binding protein-like II"/>
    <property type="match status" value="2"/>
</dbReference>
<dbReference type="SMART" id="SM00079">
    <property type="entry name" value="PBPe"/>
    <property type="match status" value="1"/>
</dbReference>
<evidence type="ECO:0000256" key="8">
    <source>
        <dbReference type="ARBA" id="ARBA00023065"/>
    </source>
</evidence>
<feature type="transmembrane region" description="Helical" evidence="18">
    <location>
        <begin position="571"/>
        <end position="589"/>
    </location>
</feature>
<dbReference type="SUPFAM" id="SSF53850">
    <property type="entry name" value="Periplasmic binding protein-like II"/>
    <property type="match status" value="1"/>
</dbReference>
<keyword evidence="8 15" id="KW-0406">Ion transport</keyword>
<dbReference type="Gene3D" id="1.10.287.70">
    <property type="match status" value="1"/>
</dbReference>
<comment type="subcellular location">
    <subcellularLocation>
        <location evidence="1">Membrane</location>
        <topology evidence="1">Multi-pass membrane protein</topology>
    </subcellularLocation>
</comment>
<keyword evidence="7 18" id="KW-1133">Transmembrane helix</keyword>
<keyword evidence="11" id="KW-0325">Glycoprotein</keyword>
<dbReference type="CDD" id="cd19990">
    <property type="entry name" value="PBP1_GABAb_receptor_plant"/>
    <property type="match status" value="1"/>
</dbReference>
<evidence type="ECO:0000256" key="2">
    <source>
        <dbReference type="ARBA" id="ARBA00008685"/>
    </source>
</evidence>
<keyword evidence="9 15" id="KW-0472">Membrane</keyword>
<evidence type="ECO:0000256" key="7">
    <source>
        <dbReference type="ARBA" id="ARBA00022989"/>
    </source>
</evidence>
<evidence type="ECO:0000256" key="16">
    <source>
        <dbReference type="PIRSR" id="PIRSR037090-50"/>
    </source>
</evidence>
<dbReference type="Pfam" id="PF01094">
    <property type="entry name" value="ANF_receptor"/>
    <property type="match status" value="1"/>
</dbReference>
<dbReference type="FunFam" id="3.40.190.10:FF:000103">
    <property type="entry name" value="Glutamate receptor"/>
    <property type="match status" value="1"/>
</dbReference>
<keyword evidence="12 15" id="KW-1071">Ligand-gated ion channel</keyword>
<dbReference type="InterPro" id="IPR001828">
    <property type="entry name" value="ANF_lig-bd_rcpt"/>
</dbReference>
<evidence type="ECO:0000256" key="4">
    <source>
        <dbReference type="ARBA" id="ARBA00022448"/>
    </source>
</evidence>
<dbReference type="GO" id="GO:0016020">
    <property type="term" value="C:membrane"/>
    <property type="evidence" value="ECO:0007669"/>
    <property type="project" value="UniProtKB-SubCell"/>
</dbReference>
<dbReference type="Gene3D" id="3.40.50.2300">
    <property type="match status" value="3"/>
</dbReference>
<dbReference type="InterPro" id="IPR015683">
    <property type="entry name" value="Ionotropic_Glu_rcpt"/>
</dbReference>
<evidence type="ECO:0000256" key="14">
    <source>
        <dbReference type="ARBA" id="ARBA00049638"/>
    </source>
</evidence>
<feature type="signal peptide" evidence="19">
    <location>
        <begin position="1"/>
        <end position="19"/>
    </location>
</feature>
<keyword evidence="13 15" id="KW-0407">Ion channel</keyword>
<feature type="domain" description="Ionotropic glutamate receptor C-terminal" evidence="20">
    <location>
        <begin position="452"/>
        <end position="787"/>
    </location>
</feature>
<feature type="chain" id="PRO_5002848924" description="Glutamate receptor" evidence="19">
    <location>
        <begin position="20"/>
        <end position="959"/>
    </location>
</feature>
<proteinExistence type="inferred from homology"/>
<reference evidence="21" key="1">
    <citation type="submission" date="2007-09" db="EMBL/GenBank/DDBJ databases">
        <title>Evolution of a short chain dehydrogenase (tropinone-reductase-like) gene family in the Brassicaceae.</title>
        <authorList>
            <person name="Schmid K.J."/>
            <person name="Navarro-Quezada A."/>
        </authorList>
    </citation>
    <scope>NUCLEOTIDE SEQUENCE</scope>
</reference>
<keyword evidence="5 18" id="KW-0812">Transmembrane</keyword>
<feature type="disulfide bond" evidence="16">
    <location>
        <begin position="735"/>
        <end position="791"/>
    </location>
</feature>
<dbReference type="FunFam" id="3.40.190.10:FF:000195">
    <property type="entry name" value="Glutamate receptor 2.7"/>
    <property type="match status" value="1"/>
</dbReference>
<name>B6REL4_9BRAS</name>
<comment type="subunit">
    <text evidence="3">May form heteromers.</text>
</comment>
<dbReference type="PANTHER" id="PTHR34836:SF1">
    <property type="entry name" value="OS09G0428600 PROTEIN"/>
    <property type="match status" value="1"/>
</dbReference>
<evidence type="ECO:0000256" key="5">
    <source>
        <dbReference type="ARBA" id="ARBA00022692"/>
    </source>
</evidence>
<evidence type="ECO:0000256" key="9">
    <source>
        <dbReference type="ARBA" id="ARBA00023136"/>
    </source>
</evidence>
<feature type="transmembrane region" description="Helical" evidence="18">
    <location>
        <begin position="628"/>
        <end position="647"/>
    </location>
</feature>
<dbReference type="CDD" id="cd13686">
    <property type="entry name" value="GluR_Plant"/>
    <property type="match status" value="1"/>
</dbReference>
<dbReference type="InterPro" id="IPR044440">
    <property type="entry name" value="GABAb_receptor_plant_PBP1"/>
</dbReference>
<dbReference type="SUPFAM" id="SSF81324">
    <property type="entry name" value="Voltage-gated potassium channels"/>
    <property type="match status" value="1"/>
</dbReference>
<organism evidence="21">
    <name type="scientific">Boechera divaricarpa</name>
    <dbReference type="NCBI Taxonomy" id="115915"/>
    <lineage>
        <taxon>Eukaryota</taxon>
        <taxon>Viridiplantae</taxon>
        <taxon>Streptophyta</taxon>
        <taxon>Embryophyta</taxon>
        <taxon>Tracheophyta</taxon>
        <taxon>Spermatophyta</taxon>
        <taxon>Magnoliopsida</taxon>
        <taxon>eudicotyledons</taxon>
        <taxon>Gunneridae</taxon>
        <taxon>Pentapetalae</taxon>
        <taxon>rosids</taxon>
        <taxon>malvids</taxon>
        <taxon>Brassicales</taxon>
        <taxon>Brassicaceae</taxon>
        <taxon>Boechereae</taxon>
        <taxon>Boechera</taxon>
    </lineage>
</organism>
<feature type="compositionally biased region" description="Polar residues" evidence="17">
    <location>
        <begin position="876"/>
        <end position="901"/>
    </location>
</feature>
<dbReference type="AlphaFoldDB" id="B6REL4"/>
<protein>
    <recommendedName>
        <fullName evidence="15">Glutamate receptor</fullName>
    </recommendedName>
</protein>
<evidence type="ECO:0000256" key="13">
    <source>
        <dbReference type="ARBA" id="ARBA00023303"/>
    </source>
</evidence>
<comment type="function">
    <text evidence="15">Glutamate-gated receptor that probably acts as non-selective cation channel.</text>
</comment>
<evidence type="ECO:0000256" key="1">
    <source>
        <dbReference type="ARBA" id="ARBA00004141"/>
    </source>
</evidence>
<accession>B6REL4</accession>
<dbReference type="GO" id="GO:0015276">
    <property type="term" value="F:ligand-gated monoatomic ion channel activity"/>
    <property type="evidence" value="ECO:0007669"/>
    <property type="project" value="InterPro"/>
</dbReference>
<evidence type="ECO:0000256" key="12">
    <source>
        <dbReference type="ARBA" id="ARBA00023286"/>
    </source>
</evidence>